<dbReference type="CDD" id="cd02440">
    <property type="entry name" value="AdoMet_MTases"/>
    <property type="match status" value="1"/>
</dbReference>
<dbReference type="GO" id="GO:0032259">
    <property type="term" value="P:methylation"/>
    <property type="evidence" value="ECO:0007669"/>
    <property type="project" value="UniProtKB-KW"/>
</dbReference>
<dbReference type="InterPro" id="IPR035248">
    <property type="entry name" value="PRMT5_C"/>
</dbReference>
<dbReference type="InterPro" id="IPR035247">
    <property type="entry name" value="PRMT5_TIM"/>
</dbReference>
<evidence type="ECO:0000256" key="3">
    <source>
        <dbReference type="ARBA" id="ARBA00022691"/>
    </source>
</evidence>
<keyword evidence="2 4" id="KW-0808">Transferase</keyword>
<evidence type="ECO:0000256" key="6">
    <source>
        <dbReference type="PIRSR" id="PIRSR015894-2"/>
    </source>
</evidence>
<feature type="binding site" evidence="6">
    <location>
        <begin position="345"/>
        <end position="346"/>
    </location>
    <ligand>
        <name>S-adenosyl-L-methionine</name>
        <dbReference type="ChEBI" id="CHEBI:59789"/>
    </ligand>
</feature>
<feature type="non-terminal residue" evidence="11">
    <location>
        <position position="659"/>
    </location>
</feature>
<dbReference type="Proteomes" id="UP000650833">
    <property type="component" value="Unassembled WGS sequence"/>
</dbReference>
<feature type="binding site" evidence="6">
    <location>
        <position position="336"/>
    </location>
    <ligand>
        <name>S-adenosyl-L-methionine</name>
        <dbReference type="ChEBI" id="CHEBI:59789"/>
    </ligand>
</feature>
<evidence type="ECO:0000313" key="12">
    <source>
        <dbReference type="Proteomes" id="UP000650833"/>
    </source>
</evidence>
<dbReference type="PROSITE" id="PS51678">
    <property type="entry name" value="SAM_MT_PRMT"/>
    <property type="match status" value="1"/>
</dbReference>
<keyword evidence="12" id="KW-1185">Reference proteome</keyword>
<accession>A0A8H7QY98</accession>
<sequence length="659" mass="74861">FSIGSLSSFFALDPTILSSMNDTIDQSRMCSVGLLTTDCYDDLGNFIIQADDAGHDFIVTPISHPTFRRVLNEEKTISEQDQRNWKDRPVFDRKDLVIKSAEWSGKAVGLLANWIQLDSNDPEIRTCSELALKQEMDWACHISLSGLIFPALPKGALFNTARAINSAVKSMSYTQFLVRVPLTDKQDIQGNLSWKQWNRFRTMTEYNTKIHVALEITSELPSDKQLLNMWLAEPIKAVIVPAEIFVENPKGYPVLSKPHQKFIQNLMEKMKPDMIVTLPQSQIHKKATPQSYSEYINYLNRHLPPLNDVDQFATGYQDFLQAPLQPLMDNLENQTYEVFEKDPIKYQQYEKAVYKALLDRVEHGSDYVTTIMVVGAGRGPLVNCCLRAAEKSERKIHVYALEKNHNAYVTLQNAKADLWGDKVTLVFADMRKWTPPAKCDILVSELLGSFGDNELSPECLDGAQKFIKEGGISIPANYTAFASPLASTRLNNNVAAYKDLEHYETPYVVMFQQVCELAAPKPLWSFEHPNTQGDIPADGDPMNNLHNVRYNHVEFTVKHDMIMNGIAGYFESVLYKDVMISIRPETHSPGMFSWFPIYFPIRTPVQVPKGSTVSLQFWRLTDAKKVWYEWTVTVQGQNGEEMTTLPIHNVGGRSYYVGL</sequence>
<name>A0A8H7QY98_9FUNG</name>
<gene>
    <name evidence="11" type="ORF">INT46_001200</name>
</gene>
<evidence type="ECO:0000313" key="11">
    <source>
        <dbReference type="EMBL" id="KAG2200898.1"/>
    </source>
</evidence>
<dbReference type="GO" id="GO:0005634">
    <property type="term" value="C:nucleus"/>
    <property type="evidence" value="ECO:0007669"/>
    <property type="project" value="TreeGrafter"/>
</dbReference>
<dbReference type="EMBL" id="JAEPRC010000301">
    <property type="protein sequence ID" value="KAG2200898.1"/>
    <property type="molecule type" value="Genomic_DNA"/>
</dbReference>
<feature type="binding site" evidence="6">
    <location>
        <position position="402"/>
    </location>
    <ligand>
        <name>S-adenosyl-L-methionine</name>
        <dbReference type="ChEBI" id="CHEBI:59789"/>
    </ligand>
</feature>
<organism evidence="11 12">
    <name type="scientific">Mucor plumbeus</name>
    <dbReference type="NCBI Taxonomy" id="97098"/>
    <lineage>
        <taxon>Eukaryota</taxon>
        <taxon>Fungi</taxon>
        <taxon>Fungi incertae sedis</taxon>
        <taxon>Mucoromycota</taxon>
        <taxon>Mucoromycotina</taxon>
        <taxon>Mucoromycetes</taxon>
        <taxon>Mucorales</taxon>
        <taxon>Mucorineae</taxon>
        <taxon>Mucoraceae</taxon>
        <taxon>Mucor</taxon>
    </lineage>
</organism>
<dbReference type="Gene3D" id="3.40.50.150">
    <property type="entry name" value="Vaccinia Virus protein VP39"/>
    <property type="match status" value="1"/>
</dbReference>
<comment type="similarity">
    <text evidence="4">Belongs to the class I-like SAM-binding methyltransferase superfamily.</text>
</comment>
<keyword evidence="3 4" id="KW-0949">S-adenosyl-L-methionine</keyword>
<feature type="binding site" evidence="6">
    <location>
        <begin position="429"/>
        <end position="430"/>
    </location>
    <ligand>
        <name>S-adenosyl-L-methionine</name>
        <dbReference type="ChEBI" id="CHEBI:59789"/>
    </ligand>
</feature>
<dbReference type="OrthoDB" id="1368803at2759"/>
<dbReference type="GO" id="GO:0005829">
    <property type="term" value="C:cytosol"/>
    <property type="evidence" value="ECO:0007669"/>
    <property type="project" value="TreeGrafter"/>
</dbReference>
<evidence type="ECO:0000259" key="8">
    <source>
        <dbReference type="Pfam" id="PF05185"/>
    </source>
</evidence>
<evidence type="ECO:0000259" key="10">
    <source>
        <dbReference type="Pfam" id="PF17286"/>
    </source>
</evidence>
<evidence type="ECO:0000256" key="1">
    <source>
        <dbReference type="ARBA" id="ARBA00022603"/>
    </source>
</evidence>
<feature type="site" description="Critical for specifying symmetric addition of methyl groups" evidence="7">
    <location>
        <position position="339"/>
    </location>
</feature>
<keyword evidence="1 4" id="KW-0489">Methyltransferase</keyword>
<dbReference type="SUPFAM" id="SSF53335">
    <property type="entry name" value="S-adenosyl-L-methionine-dependent methyltransferases"/>
    <property type="match status" value="1"/>
</dbReference>
<dbReference type="PANTHER" id="PTHR10738:SF0">
    <property type="entry name" value="PROTEIN ARGININE N-METHYLTRANSFERASE 5"/>
    <property type="match status" value="1"/>
</dbReference>
<proteinExistence type="inferred from homology"/>
<dbReference type="Gene3D" id="3.20.20.150">
    <property type="entry name" value="Divalent-metal-dependent TIM barrel enzymes"/>
    <property type="match status" value="1"/>
</dbReference>
<dbReference type="Gene3D" id="2.70.160.11">
    <property type="entry name" value="Hnrnp arginine n-methyltransferase1"/>
    <property type="match status" value="1"/>
</dbReference>
<evidence type="ECO:0000256" key="2">
    <source>
        <dbReference type="ARBA" id="ARBA00022679"/>
    </source>
</evidence>
<feature type="domain" description="PRMT5 TIM barrel" evidence="9">
    <location>
        <begin position="55"/>
        <end position="301"/>
    </location>
</feature>
<dbReference type="InterPro" id="IPR035075">
    <property type="entry name" value="PRMT5"/>
</dbReference>
<dbReference type="Pfam" id="PF17286">
    <property type="entry name" value="PRMT5_C"/>
    <property type="match status" value="1"/>
</dbReference>
<reference evidence="11" key="1">
    <citation type="submission" date="2020-12" db="EMBL/GenBank/DDBJ databases">
        <title>Metabolic potential, ecology and presence of endohyphal bacteria is reflected in genomic diversity of Mucoromycotina.</title>
        <authorList>
            <person name="Muszewska A."/>
            <person name="Okrasinska A."/>
            <person name="Steczkiewicz K."/>
            <person name="Drgas O."/>
            <person name="Orlowska M."/>
            <person name="Perlinska-Lenart U."/>
            <person name="Aleksandrzak-Piekarczyk T."/>
            <person name="Szatraj K."/>
            <person name="Zielenkiewicz U."/>
            <person name="Pilsyk S."/>
            <person name="Malc E."/>
            <person name="Mieczkowski P."/>
            <person name="Kruszewska J.S."/>
            <person name="Biernat P."/>
            <person name="Pawlowska J."/>
        </authorList>
    </citation>
    <scope>NUCLEOTIDE SEQUENCE</scope>
    <source>
        <strain evidence="11">CBS 226.32</strain>
    </source>
</reference>
<dbReference type="GO" id="GO:0006355">
    <property type="term" value="P:regulation of DNA-templated transcription"/>
    <property type="evidence" value="ECO:0007669"/>
    <property type="project" value="TreeGrafter"/>
</dbReference>
<evidence type="ECO:0000256" key="7">
    <source>
        <dbReference type="PIRSR" id="PIRSR015894-3"/>
    </source>
</evidence>
<dbReference type="FunFam" id="3.40.50.150:FF:000149">
    <property type="entry name" value="Protein arginine N-methyltransferase"/>
    <property type="match status" value="1"/>
</dbReference>
<dbReference type="InterPro" id="IPR029063">
    <property type="entry name" value="SAM-dependent_MTases_sf"/>
</dbReference>
<comment type="caution">
    <text evidence="11">The sequence shown here is derived from an EMBL/GenBank/DDBJ whole genome shotgun (WGS) entry which is preliminary data.</text>
</comment>
<evidence type="ECO:0000259" key="9">
    <source>
        <dbReference type="Pfam" id="PF17285"/>
    </source>
</evidence>
<feature type="active site" description="Proton donor/acceptor" evidence="5">
    <location>
        <position position="445"/>
    </location>
</feature>
<protein>
    <recommendedName>
        <fullName evidence="4">Protein arginine N-methyltransferase</fullName>
    </recommendedName>
</protein>
<dbReference type="PIRSF" id="PIRSF015894">
    <property type="entry name" value="Skb1_MeTrfase"/>
    <property type="match status" value="1"/>
</dbReference>
<feature type="domain" description="PRMT5 oligomerisation" evidence="10">
    <location>
        <begin position="477"/>
        <end position="657"/>
    </location>
</feature>
<feature type="domain" description="PRMT5 arginine-N-methyltransferase" evidence="8">
    <location>
        <begin position="310"/>
        <end position="474"/>
    </location>
</feature>
<dbReference type="InterPro" id="IPR025799">
    <property type="entry name" value="Arg_MeTrfase"/>
</dbReference>
<dbReference type="AlphaFoldDB" id="A0A8H7QY98"/>
<dbReference type="InterPro" id="IPR007857">
    <property type="entry name" value="Arg_MeTrfase_PRMT5"/>
</dbReference>
<feature type="active site" description="Proton donor/acceptor" evidence="5">
    <location>
        <position position="454"/>
    </location>
</feature>
<dbReference type="Pfam" id="PF05185">
    <property type="entry name" value="PRMT5"/>
    <property type="match status" value="1"/>
</dbReference>
<evidence type="ECO:0000256" key="5">
    <source>
        <dbReference type="PIRSR" id="PIRSR015894-1"/>
    </source>
</evidence>
<dbReference type="Pfam" id="PF17285">
    <property type="entry name" value="PRMT5_TIM"/>
    <property type="match status" value="1"/>
</dbReference>
<dbReference type="GO" id="GO:0016274">
    <property type="term" value="F:protein-arginine N-methyltransferase activity"/>
    <property type="evidence" value="ECO:0007669"/>
    <property type="project" value="InterPro"/>
</dbReference>
<evidence type="ECO:0000256" key="4">
    <source>
        <dbReference type="PIRNR" id="PIRNR015894"/>
    </source>
</evidence>
<dbReference type="PANTHER" id="PTHR10738">
    <property type="entry name" value="PROTEIN ARGININE N-METHYLTRANSFERASE 5"/>
    <property type="match status" value="1"/>
</dbReference>